<dbReference type="SUPFAM" id="SSF54593">
    <property type="entry name" value="Glyoxalase/Bleomycin resistance protein/Dihydroxybiphenyl dioxygenase"/>
    <property type="match status" value="1"/>
</dbReference>
<dbReference type="PANTHER" id="PTHR43048">
    <property type="entry name" value="METHYLMALONYL-COA EPIMERASE"/>
    <property type="match status" value="1"/>
</dbReference>
<dbReference type="InterPro" id="IPR004360">
    <property type="entry name" value="Glyas_Fos-R_dOase_dom"/>
</dbReference>
<dbReference type="PROSITE" id="PS51819">
    <property type="entry name" value="VOC"/>
    <property type="match status" value="1"/>
</dbReference>
<organism evidence="3 4">
    <name type="scientific">Dictyobacter vulcani</name>
    <dbReference type="NCBI Taxonomy" id="2607529"/>
    <lineage>
        <taxon>Bacteria</taxon>
        <taxon>Bacillati</taxon>
        <taxon>Chloroflexota</taxon>
        <taxon>Ktedonobacteria</taxon>
        <taxon>Ktedonobacterales</taxon>
        <taxon>Dictyobacteraceae</taxon>
        <taxon>Dictyobacter</taxon>
    </lineage>
</organism>
<dbReference type="InterPro" id="IPR037523">
    <property type="entry name" value="VOC_core"/>
</dbReference>
<dbReference type="GO" id="GO:0046491">
    <property type="term" value="P:L-methylmalonyl-CoA metabolic process"/>
    <property type="evidence" value="ECO:0007669"/>
    <property type="project" value="TreeGrafter"/>
</dbReference>
<keyword evidence="3" id="KW-0223">Dioxygenase</keyword>
<reference evidence="3 4" key="1">
    <citation type="submission" date="2019-10" db="EMBL/GenBank/DDBJ databases">
        <title>Dictyobacter vulcani sp. nov., within the class Ktedonobacteria, isolated from soil of volcanic Mt. Zao.</title>
        <authorList>
            <person name="Zheng Y."/>
            <person name="Wang C.M."/>
            <person name="Sakai Y."/>
            <person name="Abe K."/>
            <person name="Yokota A."/>
            <person name="Yabe S."/>
        </authorList>
    </citation>
    <scope>NUCLEOTIDE SEQUENCE [LARGE SCALE GENOMIC DNA]</scope>
    <source>
        <strain evidence="3 4">W12</strain>
    </source>
</reference>
<dbReference type="InterPro" id="IPR051785">
    <property type="entry name" value="MMCE/EMCE_epimerase"/>
</dbReference>
<evidence type="ECO:0000259" key="2">
    <source>
        <dbReference type="PROSITE" id="PS51819"/>
    </source>
</evidence>
<dbReference type="RefSeq" id="WP_151754182.1">
    <property type="nucleotide sequence ID" value="NZ_BKZW01000001.1"/>
</dbReference>
<dbReference type="GO" id="GO:0004493">
    <property type="term" value="F:methylmalonyl-CoA epimerase activity"/>
    <property type="evidence" value="ECO:0007669"/>
    <property type="project" value="TreeGrafter"/>
</dbReference>
<comment type="caution">
    <text evidence="3">The sequence shown here is derived from an EMBL/GenBank/DDBJ whole genome shotgun (WGS) entry which is preliminary data.</text>
</comment>
<evidence type="ECO:0000256" key="1">
    <source>
        <dbReference type="ARBA" id="ARBA00022723"/>
    </source>
</evidence>
<evidence type="ECO:0000313" key="3">
    <source>
        <dbReference type="EMBL" id="GER85974.1"/>
    </source>
</evidence>
<dbReference type="AlphaFoldDB" id="A0A5J4KBI2"/>
<accession>A0A5J4KBI2</accession>
<dbReference type="Proteomes" id="UP000326912">
    <property type="component" value="Unassembled WGS sequence"/>
</dbReference>
<protein>
    <submittedName>
        <fullName evidence="3">Extradiol dioxygenase</fullName>
    </submittedName>
</protein>
<dbReference type="Gene3D" id="3.10.180.10">
    <property type="entry name" value="2,3-Dihydroxybiphenyl 1,2-Dioxygenase, domain 1"/>
    <property type="match status" value="1"/>
</dbReference>
<dbReference type="InterPro" id="IPR029068">
    <property type="entry name" value="Glyas_Bleomycin-R_OHBP_Dase"/>
</dbReference>
<dbReference type="GO" id="GO:0051213">
    <property type="term" value="F:dioxygenase activity"/>
    <property type="evidence" value="ECO:0007669"/>
    <property type="project" value="UniProtKB-KW"/>
</dbReference>
<dbReference type="PANTHER" id="PTHR43048:SF4">
    <property type="entry name" value="RING-CLEAVING DIOXYGENASE-RELATED"/>
    <property type="match status" value="1"/>
</dbReference>
<evidence type="ECO:0000313" key="4">
    <source>
        <dbReference type="Proteomes" id="UP000326912"/>
    </source>
</evidence>
<keyword evidence="3" id="KW-0560">Oxidoreductase</keyword>
<dbReference type="EMBL" id="BKZW01000001">
    <property type="protein sequence ID" value="GER85974.1"/>
    <property type="molecule type" value="Genomic_DNA"/>
</dbReference>
<keyword evidence="1" id="KW-0479">Metal-binding</keyword>
<proteinExistence type="predicted"/>
<gene>
    <name evidence="3" type="ORF">KDW_01360</name>
</gene>
<dbReference type="CDD" id="cd07264">
    <property type="entry name" value="VOC_like"/>
    <property type="match status" value="1"/>
</dbReference>
<sequence>MKLICVRLLVSDFAASLKFWRDVVELPVSYSDESMGYAHFKLGETGIELMSRDEFVNSIGEVPATNSPAERQVVLNVQVDDVDATYARLVERGATSVFAPQDRPAWGARTAHLSDPDGHLLEIYTSLSENNIPTA</sequence>
<keyword evidence="4" id="KW-1185">Reference proteome</keyword>
<name>A0A5J4KBI2_9CHLR</name>
<dbReference type="Pfam" id="PF00903">
    <property type="entry name" value="Glyoxalase"/>
    <property type="match status" value="1"/>
</dbReference>
<dbReference type="GO" id="GO:0046872">
    <property type="term" value="F:metal ion binding"/>
    <property type="evidence" value="ECO:0007669"/>
    <property type="project" value="UniProtKB-KW"/>
</dbReference>
<feature type="domain" description="VOC" evidence="2">
    <location>
        <begin position="2"/>
        <end position="126"/>
    </location>
</feature>